<dbReference type="GO" id="GO:0005524">
    <property type="term" value="F:ATP binding"/>
    <property type="evidence" value="ECO:0007669"/>
    <property type="project" value="UniProtKB-KW"/>
</dbReference>
<dbReference type="InterPro" id="IPR001650">
    <property type="entry name" value="Helicase_C-like"/>
</dbReference>
<dbReference type="GO" id="GO:0003677">
    <property type="term" value="F:DNA binding"/>
    <property type="evidence" value="ECO:0007669"/>
    <property type="project" value="UniProtKB-KW"/>
</dbReference>
<dbReference type="PANTHER" id="PTHR30580">
    <property type="entry name" value="PRIMOSOMAL PROTEIN N"/>
    <property type="match status" value="1"/>
</dbReference>
<dbReference type="RefSeq" id="WP_186085135.1">
    <property type="nucleotide sequence ID" value="NZ_BMDB01000001.1"/>
</dbReference>
<dbReference type="GO" id="GO:0006270">
    <property type="term" value="P:DNA replication initiation"/>
    <property type="evidence" value="ECO:0007669"/>
    <property type="project" value="TreeGrafter"/>
</dbReference>
<dbReference type="InterPro" id="IPR027417">
    <property type="entry name" value="P-loop_NTPase"/>
</dbReference>
<sequence length="414" mass="47973">MKLKYKGQHLYKERGVIHENGKYTCLRCSNTSVSMFYSYKDLRGACTYCLKCIALGRSDSLTPLFYEDTKRYKDNIEFKLNFELNKEQQHASDMIVSAIQNNHDLLLYAVTGAGKTEITFQGIEYARNNGLNVAFVSPRVDVVREIYLRLIDAFVTARIDLLYADEKIETDYVFTVCTVHQLYNFIEHFDVIIVDEVDAFPLARDKILENQIRRALTKTGSCILLTATPNRALLRGFKNTETVTIKRRYHGQKLTMPEVIFRDIEKTFKKKKLDKTLKDYIDKSIEENRKVLIFVPEIRMLEPFMEVLKVNYSKIDSVYSGDPLRKQKVEQMRNDTLDILVTTTILERGVTFKYLDVYVVHAEYFDSASLMQIAGRAGRKIVDPVGNVYLFAKHNTLSLLKTKQTVRMFNKGEV</sequence>
<gene>
    <name evidence="6" type="primary">recG_1</name>
    <name evidence="6" type="ORF">JEOSCH030_00356</name>
</gene>
<dbReference type="PROSITE" id="PS51194">
    <property type="entry name" value="HELICASE_CTER"/>
    <property type="match status" value="1"/>
</dbReference>
<reference evidence="6 7" key="1">
    <citation type="submission" date="2020-07" db="EMBL/GenBank/DDBJ databases">
        <authorList>
            <person name="Criscuolo A."/>
        </authorList>
    </citation>
    <scope>NUCLEOTIDE SEQUENCE [LARGE SCALE GENOMIC DNA]</scope>
    <source>
        <strain evidence="7">CIP 111030</strain>
    </source>
</reference>
<keyword evidence="6" id="KW-0378">Hydrolase</keyword>
<dbReference type="SUPFAM" id="SSF52540">
    <property type="entry name" value="P-loop containing nucleoside triphosphate hydrolases"/>
    <property type="match status" value="1"/>
</dbReference>
<dbReference type="SMART" id="SM00487">
    <property type="entry name" value="DEXDc"/>
    <property type="match status" value="1"/>
</dbReference>
<dbReference type="Pfam" id="PF00271">
    <property type="entry name" value="Helicase_C"/>
    <property type="match status" value="1"/>
</dbReference>
<evidence type="ECO:0000259" key="4">
    <source>
        <dbReference type="PROSITE" id="PS51192"/>
    </source>
</evidence>
<evidence type="ECO:0000313" key="7">
    <source>
        <dbReference type="Proteomes" id="UP000521032"/>
    </source>
</evidence>
<dbReference type="Proteomes" id="UP000521032">
    <property type="component" value="Unassembled WGS sequence"/>
</dbReference>
<protein>
    <submittedName>
        <fullName evidence="6">ATP-dependent DNA helicase RecG</fullName>
    </submittedName>
</protein>
<keyword evidence="3" id="KW-0238">DNA-binding</keyword>
<dbReference type="GO" id="GO:0043138">
    <property type="term" value="F:3'-5' DNA helicase activity"/>
    <property type="evidence" value="ECO:0007669"/>
    <property type="project" value="TreeGrafter"/>
</dbReference>
<comment type="caution">
    <text evidence="6">The sequence shown here is derived from an EMBL/GenBank/DDBJ whole genome shotgun (WGS) entry which is preliminary data.</text>
</comment>
<evidence type="ECO:0000259" key="5">
    <source>
        <dbReference type="PROSITE" id="PS51194"/>
    </source>
</evidence>
<dbReference type="PROSITE" id="PS51192">
    <property type="entry name" value="HELICASE_ATP_BIND_1"/>
    <property type="match status" value="1"/>
</dbReference>
<dbReference type="InterPro" id="IPR006935">
    <property type="entry name" value="Helicase/UvrB_N"/>
</dbReference>
<feature type="domain" description="Helicase ATP-binding" evidence="4">
    <location>
        <begin position="96"/>
        <end position="247"/>
    </location>
</feature>
<dbReference type="GO" id="GO:0016787">
    <property type="term" value="F:hydrolase activity"/>
    <property type="evidence" value="ECO:0007669"/>
    <property type="project" value="InterPro"/>
</dbReference>
<keyword evidence="6" id="KW-0347">Helicase</keyword>
<dbReference type="SMART" id="SM00490">
    <property type="entry name" value="HELICc"/>
    <property type="match status" value="1"/>
</dbReference>
<proteinExistence type="predicted"/>
<keyword evidence="7" id="KW-1185">Reference proteome</keyword>
<feature type="domain" description="Helicase C-terminal" evidence="5">
    <location>
        <begin position="276"/>
        <end position="414"/>
    </location>
</feature>
<dbReference type="AlphaFoldDB" id="A0A6V7R5R5"/>
<keyword evidence="2" id="KW-0067">ATP-binding</keyword>
<evidence type="ECO:0000256" key="1">
    <source>
        <dbReference type="ARBA" id="ARBA00022741"/>
    </source>
</evidence>
<accession>A0A6V7R5R5</accession>
<name>A0A6V7R5R5_9BACL</name>
<dbReference type="InterPro" id="IPR014001">
    <property type="entry name" value="Helicase_ATP-bd"/>
</dbReference>
<keyword evidence="1" id="KW-0547">Nucleotide-binding</keyword>
<dbReference type="GO" id="GO:0006310">
    <property type="term" value="P:DNA recombination"/>
    <property type="evidence" value="ECO:0007669"/>
    <property type="project" value="TreeGrafter"/>
</dbReference>
<evidence type="ECO:0000256" key="3">
    <source>
        <dbReference type="ARBA" id="ARBA00023125"/>
    </source>
</evidence>
<dbReference type="EMBL" id="CAJEWE010000006">
    <property type="protein sequence ID" value="CAD2072656.1"/>
    <property type="molecule type" value="Genomic_DNA"/>
</dbReference>
<evidence type="ECO:0000256" key="2">
    <source>
        <dbReference type="ARBA" id="ARBA00022840"/>
    </source>
</evidence>
<dbReference type="PANTHER" id="PTHR30580:SF1">
    <property type="entry name" value="COMF OPERON PROTEIN 1"/>
    <property type="match status" value="1"/>
</dbReference>
<dbReference type="Gene3D" id="3.40.50.300">
    <property type="entry name" value="P-loop containing nucleotide triphosphate hydrolases"/>
    <property type="match status" value="2"/>
</dbReference>
<organism evidence="6 7">
    <name type="scientific">Phocicoccus schoeneichii</name>
    <dbReference type="NCBI Taxonomy" id="1812261"/>
    <lineage>
        <taxon>Bacteria</taxon>
        <taxon>Bacillati</taxon>
        <taxon>Bacillota</taxon>
        <taxon>Bacilli</taxon>
        <taxon>Bacillales</taxon>
        <taxon>Salinicoccaceae</taxon>
        <taxon>Phocicoccus</taxon>
    </lineage>
</organism>
<evidence type="ECO:0000313" key="6">
    <source>
        <dbReference type="EMBL" id="CAD2072656.1"/>
    </source>
</evidence>
<dbReference type="Pfam" id="PF04851">
    <property type="entry name" value="ResIII"/>
    <property type="match status" value="1"/>
</dbReference>
<dbReference type="GO" id="GO:0006302">
    <property type="term" value="P:double-strand break repair"/>
    <property type="evidence" value="ECO:0007669"/>
    <property type="project" value="TreeGrafter"/>
</dbReference>